<dbReference type="InterPro" id="IPR002209">
    <property type="entry name" value="Fibroblast_GF_fam"/>
</dbReference>
<dbReference type="SMART" id="SM00442">
    <property type="entry name" value="FGF"/>
    <property type="match status" value="1"/>
</dbReference>
<dbReference type="OrthoDB" id="23683at10239"/>
<keyword evidence="4" id="KW-1185">Reference proteome</keyword>
<organismHost>
    <name type="scientific">Lepidoptera</name>
    <name type="common">moths &amp; butterflies</name>
    <dbReference type="NCBI Taxonomy" id="7088"/>
</organismHost>
<comment type="similarity">
    <text evidence="1">Belongs to the heparin-binding growth factors family.</text>
</comment>
<dbReference type="Proteomes" id="UP000201737">
    <property type="component" value="Segment"/>
</dbReference>
<evidence type="ECO:0000256" key="2">
    <source>
        <dbReference type="SAM" id="Phobius"/>
    </source>
</evidence>
<keyword evidence="2" id="KW-0812">Transmembrane</keyword>
<sequence>MTSTLMRKLNHSADLVLTVPIGRARVCIKAIAAASTPTVLIMRLGLVLLALTLTLGLGSFFPVKGTRSKITIFIKHLYLAIDANDNTTLIGTTDASSVYNVFHRVSLSSKHLLLVNSITCKCVCINSCGYVYTASVPNKDCELTESVTSSYHNCYYKERYDTNGTETRSYLAMNRLGHTKRIQTTNNDLPANRESHINVIFGEWNDSFVVDDYGQDTRFGSCRLTDYAQSRNLKTPSNRQVCDADIDYDNGKRQKNVYTVEEDQQRLNIKLLPSQDPVGLRTFTTEMYYNRRPTPNPFVMPEPPQSLTTTTTTAASDIPTLQKPTRNMCISY</sequence>
<evidence type="ECO:0000256" key="1">
    <source>
        <dbReference type="ARBA" id="ARBA00007936"/>
    </source>
</evidence>
<reference evidence="3 4" key="2">
    <citation type="journal article" date="2007" name="Virus Res.">
        <title>P13 of Leucania separata multiple nuclear polyhedrosis virus affected the polyhedra and budded virions yields of AcMNPV.</title>
        <authorList>
            <person name="Du E.Q."/>
            <person name="Yan F."/>
            <person name="Jin W.X."/>
            <person name="Lu N."/>
            <person name="Xiao H.Z."/>
            <person name="Lu S.Y."/>
            <person name="Qi Y.P."/>
        </authorList>
    </citation>
    <scope>NUCLEOTIDE SEQUENCE [LARGE SCALE GENOMIC DNA]</scope>
    <source>
        <strain evidence="3 4">AH1</strain>
    </source>
</reference>
<evidence type="ECO:0000313" key="3">
    <source>
        <dbReference type="EMBL" id="AAR28910.1"/>
    </source>
</evidence>
<evidence type="ECO:0000313" key="4">
    <source>
        <dbReference type="Proteomes" id="UP000201737"/>
    </source>
</evidence>
<dbReference type="GO" id="GO:0008083">
    <property type="term" value="F:growth factor activity"/>
    <property type="evidence" value="ECO:0007669"/>
    <property type="project" value="InterPro"/>
</dbReference>
<accession>Q0IKX3</accession>
<dbReference type="Gene3D" id="2.80.10.50">
    <property type="match status" value="1"/>
</dbReference>
<name>Q0IKX3_NPVLS</name>
<dbReference type="SUPFAM" id="SSF50353">
    <property type="entry name" value="Cytokine"/>
    <property type="match status" value="1"/>
</dbReference>
<dbReference type="GeneID" id="5176260"/>
<organism evidence="3 4">
    <name type="scientific">Leucania separata nucleopolyhedrovirus</name>
    <name type="common">LsNPV</name>
    <dbReference type="NCBI Taxonomy" id="1307956"/>
    <lineage>
        <taxon>Viruses</taxon>
        <taxon>Viruses incertae sedis</taxon>
        <taxon>Naldaviricetes</taxon>
        <taxon>Lefavirales</taxon>
        <taxon>Baculoviridae</taxon>
        <taxon>Alphabaculovirus</taxon>
        <taxon>Alphabaculovirus leseparatae</taxon>
    </lineage>
</organism>
<dbReference type="Pfam" id="PF00167">
    <property type="entry name" value="FGF"/>
    <property type="match status" value="1"/>
</dbReference>
<dbReference type="InterPro" id="IPR008996">
    <property type="entry name" value="IL1/FGF"/>
</dbReference>
<keyword evidence="2" id="KW-1133">Transmembrane helix</keyword>
<keyword evidence="2" id="KW-0472">Membrane</keyword>
<dbReference type="CDD" id="cd23311">
    <property type="entry name" value="beta-trefoil_FGF_Bnl-like"/>
    <property type="match status" value="1"/>
</dbReference>
<feature type="transmembrane region" description="Helical" evidence="2">
    <location>
        <begin position="40"/>
        <end position="61"/>
    </location>
</feature>
<dbReference type="KEGG" id="vg:5176260"/>
<reference evidence="3 4" key="1">
    <citation type="journal article" date="2007" name="Virus Genes">
        <title>Genome sequence of Leucania seperata nucleopolyhedrovirus.</title>
        <authorList>
            <person name="Xiao H."/>
            <person name="Qi Y."/>
        </authorList>
    </citation>
    <scope>NUCLEOTIDE SEQUENCE [LARGE SCALE GENOMIC DNA]</scope>
    <source>
        <strain evidence="3 4">AH1</strain>
    </source>
</reference>
<protein>
    <submittedName>
        <fullName evidence="3">Fgf</fullName>
    </submittedName>
</protein>
<proteinExistence type="inferred from homology"/>
<dbReference type="RefSeq" id="YP_758443.1">
    <property type="nucleotide sequence ID" value="NC_008348.1"/>
</dbReference>
<dbReference type="EMBL" id="AY394490">
    <property type="protein sequence ID" value="AAR28910.1"/>
    <property type="molecule type" value="Genomic_DNA"/>
</dbReference>